<feature type="repeat" description="TPR" evidence="3">
    <location>
        <begin position="117"/>
        <end position="150"/>
    </location>
</feature>
<dbReference type="PANTHER" id="PTHR44858:SF1">
    <property type="entry name" value="UDP-N-ACETYLGLUCOSAMINE--PEPTIDE N-ACETYLGLUCOSAMINYLTRANSFERASE SPINDLY-RELATED"/>
    <property type="match status" value="1"/>
</dbReference>
<protein>
    <submittedName>
        <fullName evidence="6">Tetratricopeptide repeat protein</fullName>
    </submittedName>
</protein>
<organism evidence="6 7">
    <name type="scientific">Clostridium porci</name>
    <dbReference type="NCBI Taxonomy" id="2605778"/>
    <lineage>
        <taxon>Bacteria</taxon>
        <taxon>Bacillati</taxon>
        <taxon>Bacillota</taxon>
        <taxon>Clostridia</taxon>
        <taxon>Eubacteriales</taxon>
        <taxon>Clostridiaceae</taxon>
        <taxon>Clostridium</taxon>
    </lineage>
</organism>
<dbReference type="Gene3D" id="1.25.40.10">
    <property type="entry name" value="Tetratricopeptide repeat domain"/>
    <property type="match status" value="2"/>
</dbReference>
<dbReference type="InterPro" id="IPR019734">
    <property type="entry name" value="TPR_rpt"/>
</dbReference>
<keyword evidence="5" id="KW-0472">Membrane</keyword>
<name>A0A7X2TCS7_9CLOT</name>
<feature type="region of interest" description="Disordered" evidence="4">
    <location>
        <begin position="1"/>
        <end position="40"/>
    </location>
</feature>
<evidence type="ECO:0000256" key="3">
    <source>
        <dbReference type="PROSITE-ProRule" id="PRU00339"/>
    </source>
</evidence>
<reference evidence="6 7" key="1">
    <citation type="submission" date="2019-08" db="EMBL/GenBank/DDBJ databases">
        <title>In-depth cultivation of the pig gut microbiome towards novel bacterial diversity and tailored functional studies.</title>
        <authorList>
            <person name="Wylensek D."/>
            <person name="Hitch T.C.A."/>
            <person name="Clavel T."/>
        </authorList>
    </citation>
    <scope>NUCLEOTIDE SEQUENCE [LARGE SCALE GENOMIC DNA]</scope>
    <source>
        <strain evidence="6 7">WCA-389-WT-23D1</strain>
    </source>
</reference>
<evidence type="ECO:0000313" key="7">
    <source>
        <dbReference type="Proteomes" id="UP000429958"/>
    </source>
</evidence>
<keyword evidence="5" id="KW-0812">Transmembrane</keyword>
<dbReference type="InterPro" id="IPR050498">
    <property type="entry name" value="Ycf3"/>
</dbReference>
<sequence length="332" mass="36784">MTGSGQRGYDGGRRFYGGRPGSGGAYRGAGGKRSSAGRRRRRKKRVIKAVIAWAVCVVALVVVAAVTFHLAGYLTTSKIRQYRASGLEKLERGNYSEAIEDLDLALEKAGKRTGFKVDVLSYRAEAEYRLQDYDAAVYSYELLLEMEPRAPEYRYLQSLCYSQMGKTDQAIDAYQKGVLLEAKGELAPGKEQALMAAGGACVDNQEYDKAMKFYSEAIKDGMGDGQIYNQMGLCQVAEADYEGALDSFNQGYEILVTDYNLGSGVLPSQAAQALKEESDADYSLLKELTYNRAVAYEYLHQYDKALALLEEYVSVFGKDEDAQHEIGFLRSR</sequence>
<dbReference type="AlphaFoldDB" id="A0A7X2TCS7"/>
<dbReference type="SUPFAM" id="SSF48452">
    <property type="entry name" value="TPR-like"/>
    <property type="match status" value="1"/>
</dbReference>
<evidence type="ECO:0000313" key="6">
    <source>
        <dbReference type="EMBL" id="MSS36443.1"/>
    </source>
</evidence>
<keyword evidence="7" id="KW-1185">Reference proteome</keyword>
<dbReference type="SMART" id="SM00028">
    <property type="entry name" value="TPR"/>
    <property type="match status" value="5"/>
</dbReference>
<feature type="transmembrane region" description="Helical" evidence="5">
    <location>
        <begin position="49"/>
        <end position="74"/>
    </location>
</feature>
<gene>
    <name evidence="6" type="ORF">FYJ39_07645</name>
</gene>
<dbReference type="PROSITE" id="PS50005">
    <property type="entry name" value="TPR"/>
    <property type="match status" value="1"/>
</dbReference>
<feature type="compositionally biased region" description="Gly residues" evidence="4">
    <location>
        <begin position="1"/>
        <end position="31"/>
    </location>
</feature>
<proteinExistence type="predicted"/>
<evidence type="ECO:0000256" key="1">
    <source>
        <dbReference type="ARBA" id="ARBA00022737"/>
    </source>
</evidence>
<keyword evidence="5" id="KW-1133">Transmembrane helix</keyword>
<evidence type="ECO:0000256" key="2">
    <source>
        <dbReference type="ARBA" id="ARBA00022803"/>
    </source>
</evidence>
<keyword evidence="2 3" id="KW-0802">TPR repeat</keyword>
<comment type="caution">
    <text evidence="6">The sequence shown here is derived from an EMBL/GenBank/DDBJ whole genome shotgun (WGS) entry which is preliminary data.</text>
</comment>
<accession>A0A7X2TCS7</accession>
<dbReference type="InterPro" id="IPR011990">
    <property type="entry name" value="TPR-like_helical_dom_sf"/>
</dbReference>
<dbReference type="Proteomes" id="UP000429958">
    <property type="component" value="Unassembled WGS sequence"/>
</dbReference>
<dbReference type="EMBL" id="VUMD01000005">
    <property type="protein sequence ID" value="MSS36443.1"/>
    <property type="molecule type" value="Genomic_DNA"/>
</dbReference>
<dbReference type="Pfam" id="PF12895">
    <property type="entry name" value="ANAPC3"/>
    <property type="match status" value="1"/>
</dbReference>
<evidence type="ECO:0000256" key="5">
    <source>
        <dbReference type="SAM" id="Phobius"/>
    </source>
</evidence>
<dbReference type="RefSeq" id="WP_154471863.1">
    <property type="nucleotide sequence ID" value="NZ_DBEWUL010000105.1"/>
</dbReference>
<keyword evidence="1" id="KW-0677">Repeat</keyword>
<evidence type="ECO:0000256" key="4">
    <source>
        <dbReference type="SAM" id="MobiDB-lite"/>
    </source>
</evidence>
<dbReference type="PANTHER" id="PTHR44858">
    <property type="entry name" value="TETRATRICOPEPTIDE REPEAT PROTEIN 6"/>
    <property type="match status" value="1"/>
</dbReference>